<dbReference type="InterPro" id="IPR002792">
    <property type="entry name" value="TRAM_dom"/>
</dbReference>
<dbReference type="SFLD" id="SFLDF00274">
    <property type="entry name" value="ribosomal_protein_S12_methylth"/>
    <property type="match status" value="1"/>
</dbReference>
<dbReference type="InterPro" id="IPR006638">
    <property type="entry name" value="Elp3/MiaA/NifB-like_rSAM"/>
</dbReference>
<dbReference type="FunFam" id="3.80.30.20:FF:000001">
    <property type="entry name" value="tRNA-2-methylthio-N(6)-dimethylallyladenosine synthase 2"/>
    <property type="match status" value="1"/>
</dbReference>
<feature type="binding site" evidence="8">
    <location>
        <position position="242"/>
    </location>
    <ligand>
        <name>[4Fe-4S] cluster</name>
        <dbReference type="ChEBI" id="CHEBI:49883"/>
        <label>2</label>
        <note>4Fe-4S-S-AdoMet</note>
    </ligand>
</feature>
<dbReference type="InterPro" id="IPR007197">
    <property type="entry name" value="rSAM"/>
</dbReference>
<dbReference type="InterPro" id="IPR013848">
    <property type="entry name" value="Methylthiotransferase_N"/>
</dbReference>
<evidence type="ECO:0000256" key="6">
    <source>
        <dbReference type="ARBA" id="ARBA00023004"/>
    </source>
</evidence>
<dbReference type="Gene3D" id="2.40.50.140">
    <property type="entry name" value="Nucleic acid-binding proteins"/>
    <property type="match status" value="1"/>
</dbReference>
<dbReference type="SFLD" id="SFLDG01082">
    <property type="entry name" value="B12-binding_domain_containing"/>
    <property type="match status" value="1"/>
</dbReference>
<dbReference type="Pfam" id="PF04055">
    <property type="entry name" value="Radical_SAM"/>
    <property type="match status" value="1"/>
</dbReference>
<dbReference type="Pfam" id="PF00919">
    <property type="entry name" value="UPF0004"/>
    <property type="match status" value="1"/>
</dbReference>
<gene>
    <name evidence="8" type="primary">rimO</name>
    <name evidence="13" type="ORF">SAMN05216223_10310</name>
</gene>
<dbReference type="GO" id="GO:0005840">
    <property type="term" value="C:ribosome"/>
    <property type="evidence" value="ECO:0007669"/>
    <property type="project" value="UniProtKB-KW"/>
</dbReference>
<sequence length="560" mass="58725">MPEPRTVALVTLGCARNEVDSEELAGRLAADGWRLVDDASDADVAVVNTCGFVDAAKKDSVDALLEANDLKAQGRTQAVVAVGCMAERYGKDLAEALPEADGVLGFDDYADISDRLRTILSGGVHASHTPRDRRKLLPISPAQRQGAASGTAGTGTGSGAKPVVLPGHGQGIAVGRQRNGDGVGDGSAALADVPRQAADLADLPDGLAPASGPRPPLRRRLDSGPVASVKLASGCDRRCTFCAIPSFRGSFISRRPSDVLGETRWLAEQGVKEVMLVSENNTSYGKDLGDIRLLETLLPELAVVDGIERIRISYLQPAEMRPGLIDVMTATPGVVPYFDLSFQHSAPGVLRAMRRFGDTERFLELLHTIRSKAPEAGVRSNFIVGFPGESEDDLAELERFLGQARLDAIGVFGYSDEEGTEAASFENKLDDDVVAARLARVSRLAEELTAQRAQERLGATVRVLVEEVDEETGEITGRADHQAPETDGQVVLLPPGGNAAGAAAVGADGASGEAWRPVPGAFVTAKVTGTEGVDLIAEVLPELAGMSGPQGAKCSEGAGR</sequence>
<evidence type="ECO:0000256" key="8">
    <source>
        <dbReference type="HAMAP-Rule" id="MF_01865"/>
    </source>
</evidence>
<evidence type="ECO:0000256" key="9">
    <source>
        <dbReference type="SAM" id="MobiDB-lite"/>
    </source>
</evidence>
<evidence type="ECO:0000313" key="13">
    <source>
        <dbReference type="EMBL" id="SEG03848.1"/>
    </source>
</evidence>
<dbReference type="Gene3D" id="3.40.50.12160">
    <property type="entry name" value="Methylthiotransferase, N-terminal domain"/>
    <property type="match status" value="1"/>
</dbReference>
<comment type="subcellular location">
    <subcellularLocation>
        <location evidence="8">Cytoplasm</location>
    </subcellularLocation>
</comment>
<dbReference type="GO" id="GO:0035600">
    <property type="term" value="P:tRNA methylthiolation"/>
    <property type="evidence" value="ECO:0007669"/>
    <property type="project" value="UniProtKB-ARBA"/>
</dbReference>
<feature type="binding site" evidence="8">
    <location>
        <position position="235"/>
    </location>
    <ligand>
        <name>[4Fe-4S] cluster</name>
        <dbReference type="ChEBI" id="CHEBI:49883"/>
        <label>2</label>
        <note>4Fe-4S-S-AdoMet</note>
    </ligand>
</feature>
<evidence type="ECO:0000256" key="1">
    <source>
        <dbReference type="ARBA" id="ARBA00022485"/>
    </source>
</evidence>
<keyword evidence="5 8" id="KW-0479">Metal-binding</keyword>
<reference evidence="13 14" key="1">
    <citation type="submission" date="2016-10" db="EMBL/GenBank/DDBJ databases">
        <authorList>
            <person name="de Groot N.N."/>
        </authorList>
    </citation>
    <scope>NUCLEOTIDE SEQUENCE [LARGE SCALE GENOMIC DNA]</scope>
    <source>
        <strain evidence="13 14">CGMCC 4.2023</strain>
    </source>
</reference>
<dbReference type="HAMAP" id="MF_01865">
    <property type="entry name" value="MTTase_RimO"/>
    <property type="match status" value="1"/>
</dbReference>
<evidence type="ECO:0000259" key="12">
    <source>
        <dbReference type="PROSITE" id="PS51918"/>
    </source>
</evidence>
<comment type="catalytic activity">
    <reaction evidence="8">
        <text>L-aspartate(89)-[ribosomal protein uS12]-hydrogen + (sulfur carrier)-SH + AH2 + 2 S-adenosyl-L-methionine = 3-methylsulfanyl-L-aspartate(89)-[ribosomal protein uS12]-hydrogen + (sulfur carrier)-H + 5'-deoxyadenosine + L-methionine + A + S-adenosyl-L-homocysteine + 2 H(+)</text>
        <dbReference type="Rhea" id="RHEA:37087"/>
        <dbReference type="Rhea" id="RHEA-COMP:10460"/>
        <dbReference type="Rhea" id="RHEA-COMP:10461"/>
        <dbReference type="Rhea" id="RHEA-COMP:14737"/>
        <dbReference type="Rhea" id="RHEA-COMP:14739"/>
        <dbReference type="ChEBI" id="CHEBI:13193"/>
        <dbReference type="ChEBI" id="CHEBI:15378"/>
        <dbReference type="ChEBI" id="CHEBI:17319"/>
        <dbReference type="ChEBI" id="CHEBI:17499"/>
        <dbReference type="ChEBI" id="CHEBI:29917"/>
        <dbReference type="ChEBI" id="CHEBI:29961"/>
        <dbReference type="ChEBI" id="CHEBI:57844"/>
        <dbReference type="ChEBI" id="CHEBI:57856"/>
        <dbReference type="ChEBI" id="CHEBI:59789"/>
        <dbReference type="ChEBI" id="CHEBI:64428"/>
        <dbReference type="ChEBI" id="CHEBI:73599"/>
        <dbReference type="EC" id="2.8.4.4"/>
    </reaction>
</comment>
<feature type="region of interest" description="Disordered" evidence="9">
    <location>
        <begin position="200"/>
        <end position="222"/>
    </location>
</feature>
<dbReference type="InterPro" id="IPR038135">
    <property type="entry name" value="Methylthiotransferase_N_sf"/>
</dbReference>
<keyword evidence="6 8" id="KW-0408">Iron</keyword>
<dbReference type="PROSITE" id="PS51918">
    <property type="entry name" value="RADICAL_SAM"/>
    <property type="match status" value="1"/>
</dbReference>
<keyword evidence="4 8" id="KW-0949">S-adenosyl-L-methionine</keyword>
<dbReference type="FunFam" id="3.40.50.12160:FF:000007">
    <property type="entry name" value="Ribosomal protein S12 methylthiotransferase RimO"/>
    <property type="match status" value="1"/>
</dbReference>
<dbReference type="AlphaFoldDB" id="A0A1H5WWQ0"/>
<dbReference type="EC" id="2.8.4.4" evidence="8"/>
<feature type="binding site" evidence="8">
    <location>
        <position position="239"/>
    </location>
    <ligand>
        <name>[4Fe-4S] cluster</name>
        <dbReference type="ChEBI" id="CHEBI:49883"/>
        <label>2</label>
        <note>4Fe-4S-S-AdoMet</note>
    </ligand>
</feature>
<feature type="binding site" evidence="8">
    <location>
        <position position="50"/>
    </location>
    <ligand>
        <name>[4Fe-4S] cluster</name>
        <dbReference type="ChEBI" id="CHEBI:49883"/>
        <label>1</label>
    </ligand>
</feature>
<feature type="domain" description="MTTase N-terminal" evidence="11">
    <location>
        <begin position="5"/>
        <end position="121"/>
    </location>
</feature>
<dbReference type="OrthoDB" id="9805215at2"/>
<dbReference type="InterPro" id="IPR023404">
    <property type="entry name" value="rSAM_horseshoe"/>
</dbReference>
<dbReference type="GO" id="GO:0103039">
    <property type="term" value="F:protein methylthiotransferase activity"/>
    <property type="evidence" value="ECO:0007669"/>
    <property type="project" value="UniProtKB-EC"/>
</dbReference>
<evidence type="ECO:0000256" key="4">
    <source>
        <dbReference type="ARBA" id="ARBA00022691"/>
    </source>
</evidence>
<dbReference type="NCBIfam" id="TIGR00089">
    <property type="entry name" value="MiaB/RimO family radical SAM methylthiotransferase"/>
    <property type="match status" value="1"/>
</dbReference>
<feature type="domain" description="TRAM" evidence="10">
    <location>
        <begin position="454"/>
        <end position="541"/>
    </location>
</feature>
<comment type="function">
    <text evidence="8">Catalyzes the methylthiolation of an aspartic acid residue of ribosomal protein uS12.</text>
</comment>
<keyword evidence="13" id="KW-0687">Ribonucleoprotein</keyword>
<feature type="binding site" evidence="8">
    <location>
        <position position="84"/>
    </location>
    <ligand>
        <name>[4Fe-4S] cluster</name>
        <dbReference type="ChEBI" id="CHEBI:49883"/>
        <label>1</label>
    </ligand>
</feature>
<dbReference type="InterPro" id="IPR005839">
    <property type="entry name" value="Methylthiotransferase"/>
</dbReference>
<dbReference type="SFLD" id="SFLDS00029">
    <property type="entry name" value="Radical_SAM"/>
    <property type="match status" value="1"/>
</dbReference>
<dbReference type="Proteomes" id="UP000236754">
    <property type="component" value="Unassembled WGS sequence"/>
</dbReference>
<keyword evidence="7 8" id="KW-0411">Iron-sulfur</keyword>
<dbReference type="PROSITE" id="PS51449">
    <property type="entry name" value="MTTASE_N"/>
    <property type="match status" value="1"/>
</dbReference>
<feature type="binding site" evidence="8">
    <location>
        <position position="14"/>
    </location>
    <ligand>
        <name>[4Fe-4S] cluster</name>
        <dbReference type="ChEBI" id="CHEBI:49883"/>
        <label>1</label>
    </ligand>
</feature>
<keyword evidence="1 8" id="KW-0004">4Fe-4S</keyword>
<evidence type="ECO:0000256" key="2">
    <source>
        <dbReference type="ARBA" id="ARBA00022490"/>
    </source>
</evidence>
<dbReference type="PROSITE" id="PS50926">
    <property type="entry name" value="TRAM"/>
    <property type="match status" value="1"/>
</dbReference>
<name>A0A1H5WWQ0_9ACTN</name>
<dbReference type="GO" id="GO:0051539">
    <property type="term" value="F:4 iron, 4 sulfur cluster binding"/>
    <property type="evidence" value="ECO:0007669"/>
    <property type="project" value="UniProtKB-UniRule"/>
</dbReference>
<dbReference type="InterPro" id="IPR005840">
    <property type="entry name" value="Ribosomal_uS12_MeSTrfase_RimO"/>
</dbReference>
<keyword evidence="2 8" id="KW-0963">Cytoplasm</keyword>
<dbReference type="InterPro" id="IPR058240">
    <property type="entry name" value="rSAM_sf"/>
</dbReference>
<dbReference type="GO" id="GO:0005829">
    <property type="term" value="C:cytosol"/>
    <property type="evidence" value="ECO:0007669"/>
    <property type="project" value="TreeGrafter"/>
</dbReference>
<feature type="compositionally biased region" description="Low complexity" evidence="9">
    <location>
        <begin position="200"/>
        <end position="210"/>
    </location>
</feature>
<comment type="cofactor">
    <cofactor evidence="8">
        <name>[4Fe-4S] cluster</name>
        <dbReference type="ChEBI" id="CHEBI:49883"/>
    </cofactor>
    <text evidence="8">Binds 2 [4Fe-4S] clusters. One cluster is coordinated with 3 cysteines and an exchangeable S-adenosyl-L-methionine.</text>
</comment>
<dbReference type="RefSeq" id="WP_103884805.1">
    <property type="nucleotide sequence ID" value="NZ_FNVU01000003.1"/>
</dbReference>
<dbReference type="SMART" id="SM00729">
    <property type="entry name" value="Elp3"/>
    <property type="match status" value="1"/>
</dbReference>
<evidence type="ECO:0000256" key="5">
    <source>
        <dbReference type="ARBA" id="ARBA00022723"/>
    </source>
</evidence>
<dbReference type="EMBL" id="FNVU01000003">
    <property type="protein sequence ID" value="SEG03848.1"/>
    <property type="molecule type" value="Genomic_DNA"/>
</dbReference>
<dbReference type="NCBIfam" id="TIGR01125">
    <property type="entry name" value="30S ribosomal protein S12 methylthiotransferase RimO"/>
    <property type="match status" value="1"/>
</dbReference>
<evidence type="ECO:0000259" key="11">
    <source>
        <dbReference type="PROSITE" id="PS51449"/>
    </source>
</evidence>
<proteinExistence type="inferred from homology"/>
<dbReference type="GO" id="GO:0046872">
    <property type="term" value="F:metal ion binding"/>
    <property type="evidence" value="ECO:0007669"/>
    <property type="project" value="UniProtKB-KW"/>
</dbReference>
<evidence type="ECO:0000256" key="3">
    <source>
        <dbReference type="ARBA" id="ARBA00022679"/>
    </source>
</evidence>
<keyword evidence="14" id="KW-1185">Reference proteome</keyword>
<dbReference type="PROSITE" id="PS01278">
    <property type="entry name" value="MTTASE_RADICAL"/>
    <property type="match status" value="1"/>
</dbReference>
<dbReference type="CDD" id="cd01335">
    <property type="entry name" value="Radical_SAM"/>
    <property type="match status" value="1"/>
</dbReference>
<dbReference type="Gene3D" id="3.80.30.20">
    <property type="entry name" value="tm_1862 like domain"/>
    <property type="match status" value="1"/>
</dbReference>
<protein>
    <recommendedName>
        <fullName evidence="8">Ribosomal protein uS12 methylthiotransferase RimO</fullName>
        <shortName evidence="8">uS12 MTTase</shortName>
        <shortName evidence="8">uS12 methylthiotransferase</shortName>
        <ecNumber evidence="8">2.8.4.4</ecNumber>
    </recommendedName>
    <alternativeName>
        <fullName evidence="8">Ribosomal protein uS12 (aspartate-C(3))-methylthiotransferase</fullName>
    </alternativeName>
    <alternativeName>
        <fullName evidence="8">Ribosome maturation factor RimO</fullName>
    </alternativeName>
</protein>
<accession>A0A1H5WWQ0</accession>
<dbReference type="InterPro" id="IPR020612">
    <property type="entry name" value="Methylthiotransferase_CS"/>
</dbReference>
<organism evidence="13 14">
    <name type="scientific">Actinacidiphila yanglinensis</name>
    <dbReference type="NCBI Taxonomy" id="310779"/>
    <lineage>
        <taxon>Bacteria</taxon>
        <taxon>Bacillati</taxon>
        <taxon>Actinomycetota</taxon>
        <taxon>Actinomycetes</taxon>
        <taxon>Kitasatosporales</taxon>
        <taxon>Streptomycetaceae</taxon>
        <taxon>Actinacidiphila</taxon>
    </lineage>
</organism>
<feature type="domain" description="Radical SAM core" evidence="12">
    <location>
        <begin position="221"/>
        <end position="452"/>
    </location>
</feature>
<keyword evidence="13" id="KW-0689">Ribosomal protein</keyword>
<keyword evidence="3 8" id="KW-0808">Transferase</keyword>
<evidence type="ECO:0000313" key="14">
    <source>
        <dbReference type="Proteomes" id="UP000236754"/>
    </source>
</evidence>
<feature type="region of interest" description="Disordered" evidence="9">
    <location>
        <begin position="125"/>
        <end position="188"/>
    </location>
</feature>
<evidence type="ECO:0000259" key="10">
    <source>
        <dbReference type="PROSITE" id="PS50926"/>
    </source>
</evidence>
<dbReference type="Pfam" id="PF18693">
    <property type="entry name" value="TRAM_2"/>
    <property type="match status" value="1"/>
</dbReference>
<comment type="similarity">
    <text evidence="8">Belongs to the methylthiotransferase family. RimO subfamily.</text>
</comment>
<dbReference type="PANTHER" id="PTHR43837">
    <property type="entry name" value="RIBOSOMAL PROTEIN S12 METHYLTHIOTRANSFERASE RIMO"/>
    <property type="match status" value="1"/>
</dbReference>
<dbReference type="SUPFAM" id="SSF102114">
    <property type="entry name" value="Radical SAM enzymes"/>
    <property type="match status" value="1"/>
</dbReference>
<dbReference type="PANTHER" id="PTHR43837:SF1">
    <property type="entry name" value="RIBOSOMAL PROTEIN US12 METHYLTHIOTRANSFERASE RIMO"/>
    <property type="match status" value="1"/>
</dbReference>
<dbReference type="GO" id="GO:0035599">
    <property type="term" value="F:aspartic acid methylthiotransferase activity"/>
    <property type="evidence" value="ECO:0007669"/>
    <property type="project" value="TreeGrafter"/>
</dbReference>
<evidence type="ECO:0000256" key="7">
    <source>
        <dbReference type="ARBA" id="ARBA00023014"/>
    </source>
</evidence>
<dbReference type="SFLD" id="SFLDG01061">
    <property type="entry name" value="methylthiotransferase"/>
    <property type="match status" value="1"/>
</dbReference>
<dbReference type="InterPro" id="IPR012340">
    <property type="entry name" value="NA-bd_OB-fold"/>
</dbReference>